<evidence type="ECO:0000256" key="1">
    <source>
        <dbReference type="SAM" id="SignalP"/>
    </source>
</evidence>
<reference evidence="2 3" key="1">
    <citation type="submission" date="2019-03" db="EMBL/GenBank/DDBJ databases">
        <title>Genomic Encyclopedia of Type Strains, Phase III (KMG-III): the genomes of soil and plant-associated and newly described type strains.</title>
        <authorList>
            <person name="Whitman W."/>
        </authorList>
    </citation>
    <scope>NUCLEOTIDE SEQUENCE [LARGE SCALE GENOMIC DNA]</scope>
    <source>
        <strain evidence="2 3">CGMCC 1.7660</strain>
    </source>
</reference>
<gene>
    <name evidence="2" type="ORF">A8950_2193</name>
</gene>
<protein>
    <recommendedName>
        <fullName evidence="4">Tetratricopeptide repeat protein</fullName>
    </recommendedName>
</protein>
<evidence type="ECO:0000313" key="2">
    <source>
        <dbReference type="EMBL" id="TDQ82370.1"/>
    </source>
</evidence>
<name>A0A4R6WTZ8_9PROT</name>
<proteinExistence type="predicted"/>
<evidence type="ECO:0008006" key="4">
    <source>
        <dbReference type="Google" id="ProtNLM"/>
    </source>
</evidence>
<accession>A0A4R6WTZ8</accession>
<feature type="signal peptide" evidence="1">
    <location>
        <begin position="1"/>
        <end position="23"/>
    </location>
</feature>
<comment type="caution">
    <text evidence="2">The sequence shown here is derived from an EMBL/GenBank/DDBJ whole genome shotgun (WGS) entry which is preliminary data.</text>
</comment>
<dbReference type="Gene3D" id="1.25.40.10">
    <property type="entry name" value="Tetratricopeptide repeat domain"/>
    <property type="match status" value="1"/>
</dbReference>
<sequence length="187" mass="20074">MGWRQAGLGVLLMLAPGINAGFAADSAALEQRAREQYMDGLYGAADESVRAAINAAHPEDFNRLILLQGLIASRLAADGANAADGRAILSMAVEHSRDGAWPRPVIDYLLGFKQLQQVANAIRGAGISNEGKLARLCELSFYAGAFAINDGDRGFAQRLLDKAEESCAADDPYRLLTVIERERLAMP</sequence>
<dbReference type="EMBL" id="SNYW01000008">
    <property type="protein sequence ID" value="TDQ82370.1"/>
    <property type="molecule type" value="Genomic_DNA"/>
</dbReference>
<organism evidence="2 3">
    <name type="scientific">Dongia mobilis</name>
    <dbReference type="NCBI Taxonomy" id="578943"/>
    <lineage>
        <taxon>Bacteria</taxon>
        <taxon>Pseudomonadati</taxon>
        <taxon>Pseudomonadota</taxon>
        <taxon>Alphaproteobacteria</taxon>
        <taxon>Rhodospirillales</taxon>
        <taxon>Dongiaceae</taxon>
        <taxon>Dongia</taxon>
    </lineage>
</organism>
<keyword evidence="3" id="KW-1185">Reference proteome</keyword>
<feature type="chain" id="PRO_5020328347" description="Tetratricopeptide repeat protein" evidence="1">
    <location>
        <begin position="24"/>
        <end position="187"/>
    </location>
</feature>
<dbReference type="RefSeq" id="WP_133613657.1">
    <property type="nucleotide sequence ID" value="NZ_SNYW01000008.1"/>
</dbReference>
<evidence type="ECO:0000313" key="3">
    <source>
        <dbReference type="Proteomes" id="UP000295783"/>
    </source>
</evidence>
<dbReference type="InterPro" id="IPR011990">
    <property type="entry name" value="TPR-like_helical_dom_sf"/>
</dbReference>
<dbReference type="AlphaFoldDB" id="A0A4R6WTZ8"/>
<keyword evidence="1" id="KW-0732">Signal</keyword>
<dbReference type="Proteomes" id="UP000295783">
    <property type="component" value="Unassembled WGS sequence"/>
</dbReference>